<evidence type="ECO:0000313" key="3">
    <source>
        <dbReference type="Proteomes" id="UP001630127"/>
    </source>
</evidence>
<gene>
    <name evidence="2" type="ORF">ACH5RR_030982</name>
</gene>
<comment type="caution">
    <text evidence="2">The sequence shown here is derived from an EMBL/GenBank/DDBJ whole genome shotgun (WGS) entry which is preliminary data.</text>
</comment>
<evidence type="ECO:0000256" key="1">
    <source>
        <dbReference type="SAM" id="MobiDB-lite"/>
    </source>
</evidence>
<dbReference type="InterPro" id="IPR015915">
    <property type="entry name" value="Kelch-typ_b-propeller"/>
</dbReference>
<accession>A0ABD2YI77</accession>
<dbReference type="Pfam" id="PF07893">
    <property type="entry name" value="DUF1668"/>
    <property type="match status" value="1"/>
</dbReference>
<dbReference type="EMBL" id="JBJUIK010000013">
    <property type="protein sequence ID" value="KAL3505600.1"/>
    <property type="molecule type" value="Genomic_DNA"/>
</dbReference>
<dbReference type="Proteomes" id="UP001630127">
    <property type="component" value="Unassembled WGS sequence"/>
</dbReference>
<reference evidence="2 3" key="1">
    <citation type="submission" date="2024-11" db="EMBL/GenBank/DDBJ databases">
        <title>A near-complete genome assembly of Cinchona calisaya.</title>
        <authorList>
            <person name="Lian D.C."/>
            <person name="Zhao X.W."/>
            <person name="Wei L."/>
        </authorList>
    </citation>
    <scope>NUCLEOTIDE SEQUENCE [LARGE SCALE GENOMIC DNA]</scope>
    <source>
        <tissue evidence="2">Nenye</tissue>
    </source>
</reference>
<keyword evidence="3" id="KW-1185">Reference proteome</keyword>
<sequence>MDELDEHRSSLLERKPDAESSSVADKDIPRLTGLATSYECSRRGFIKMGTSLYTRHKMLSSSHASLSVNNNKSKEMFYFNLYSSGTFGDSWFYSFVRPSLLKEMQSGKSDPIAVEILGKLYVFAGPQYSDPTFEVYDPDTNTWSALKSPPLLIKSSKYFHGFTDDPLASVVIGNKLCISSRHASFAYDTVEEKWEPFAYQMGRGKVVKQQGLLLVDASTDASWEYLVHLGGGYFCCMYLMNQEKKDHEPNFSVVIFKISKTRRVSRSDKRASFLQGEVLSRRNQRIELERSSIPAFSFPSLFKMDRLMSCQFPVSGLLDNNESPESDKEDVIELLYTRGTTSYSSSVEFLQPLTGMHSGKFQPIAVEIHGKLYVLAGPPYNYDDDYDRFERLLTRCMVGKFSDSRLFQINDMALVDDASLVHLRGGYFCCTYLEKENDDHLEVVTFEVSIKSSGRWS</sequence>
<evidence type="ECO:0000313" key="2">
    <source>
        <dbReference type="EMBL" id="KAL3505600.1"/>
    </source>
</evidence>
<organism evidence="2 3">
    <name type="scientific">Cinchona calisaya</name>
    <dbReference type="NCBI Taxonomy" id="153742"/>
    <lineage>
        <taxon>Eukaryota</taxon>
        <taxon>Viridiplantae</taxon>
        <taxon>Streptophyta</taxon>
        <taxon>Embryophyta</taxon>
        <taxon>Tracheophyta</taxon>
        <taxon>Spermatophyta</taxon>
        <taxon>Magnoliopsida</taxon>
        <taxon>eudicotyledons</taxon>
        <taxon>Gunneridae</taxon>
        <taxon>Pentapetalae</taxon>
        <taxon>asterids</taxon>
        <taxon>lamiids</taxon>
        <taxon>Gentianales</taxon>
        <taxon>Rubiaceae</taxon>
        <taxon>Cinchonoideae</taxon>
        <taxon>Cinchoneae</taxon>
        <taxon>Cinchona</taxon>
    </lineage>
</organism>
<proteinExistence type="predicted"/>
<dbReference type="Gene3D" id="2.120.10.80">
    <property type="entry name" value="Kelch-type beta propeller"/>
    <property type="match status" value="1"/>
</dbReference>
<dbReference type="InterPro" id="IPR012871">
    <property type="entry name" value="DUF1668_ORYSA"/>
</dbReference>
<feature type="region of interest" description="Disordered" evidence="1">
    <location>
        <begin position="1"/>
        <end position="23"/>
    </location>
</feature>
<dbReference type="AlphaFoldDB" id="A0ABD2YI77"/>
<name>A0ABD2YI77_9GENT</name>
<protein>
    <submittedName>
        <fullName evidence="2">Uncharacterized protein</fullName>
    </submittedName>
</protein>
<dbReference type="SUPFAM" id="SSF117281">
    <property type="entry name" value="Kelch motif"/>
    <property type="match status" value="1"/>
</dbReference>